<accession>A0A0A8J5N3</accession>
<evidence type="ECO:0000259" key="1">
    <source>
        <dbReference type="Pfam" id="PF00535"/>
    </source>
</evidence>
<dbReference type="AlphaFoldDB" id="A0A0A8J5N3"/>
<dbReference type="RefSeq" id="WP_085452486.1">
    <property type="nucleotide sequence ID" value="NZ_AP027709.1"/>
</dbReference>
<dbReference type="GO" id="GO:0016740">
    <property type="term" value="F:transferase activity"/>
    <property type="evidence" value="ECO:0007669"/>
    <property type="project" value="UniProtKB-KW"/>
</dbReference>
<name>A0A0A8J5N3_ECOLX</name>
<dbReference type="InterPro" id="IPR050256">
    <property type="entry name" value="Glycosyltransferase_2"/>
</dbReference>
<dbReference type="EMBL" id="AB812038">
    <property type="protein sequence ID" value="BAQ01337.1"/>
    <property type="molecule type" value="Genomic_DNA"/>
</dbReference>
<dbReference type="SUPFAM" id="SSF53448">
    <property type="entry name" value="Nucleotide-diphospho-sugar transferases"/>
    <property type="match status" value="1"/>
</dbReference>
<dbReference type="InterPro" id="IPR029044">
    <property type="entry name" value="Nucleotide-diphossugar_trans"/>
</dbReference>
<feature type="domain" description="Glycosyltransferase 2-like" evidence="1">
    <location>
        <begin position="8"/>
        <end position="172"/>
    </location>
</feature>
<protein>
    <submittedName>
        <fullName evidence="2">Putative glycosyltransferase</fullName>
    </submittedName>
</protein>
<dbReference type="CDD" id="cd04179">
    <property type="entry name" value="DPM_DPG-synthase_like"/>
    <property type="match status" value="1"/>
</dbReference>
<proteinExistence type="predicted"/>
<evidence type="ECO:0000313" key="2">
    <source>
        <dbReference type="EMBL" id="BAQ01337.1"/>
    </source>
</evidence>
<dbReference type="Gene3D" id="3.90.550.10">
    <property type="entry name" value="Spore Coat Polysaccharide Biosynthesis Protein SpsA, Chain A"/>
    <property type="match status" value="1"/>
</dbReference>
<dbReference type="Pfam" id="PF00535">
    <property type="entry name" value="Glycos_transf_2"/>
    <property type="match status" value="1"/>
</dbReference>
<sequence length="266" mass="30930">MQDKILLFIPAYNCEKQIPRVLNQCLNINEIINEIIVVDNQSTDNTLIAASEEAKNIETPVTIVRNNDNYGLGGSHKVAFQYALDNKFDYIIVLHGDDQGTLSDLLPLITEGKHRDKDCLLGARFMPKSKLEGYSLFRTFGNYVFNNLFSMACGKKLFDLGSGLNMYSVKALASVNYQGFANNLTFNYFMILATVNWKWDIEFFPITWREDDQISNVKLFKQSREVLKILLRYVFMRNKFLTNNYSGREFNSYKFTIMEQHHRRDF</sequence>
<dbReference type="PANTHER" id="PTHR48090:SF6">
    <property type="entry name" value="SLR5056 PROTEIN"/>
    <property type="match status" value="1"/>
</dbReference>
<dbReference type="PANTHER" id="PTHR48090">
    <property type="entry name" value="UNDECAPRENYL-PHOSPHATE 4-DEOXY-4-FORMAMIDO-L-ARABINOSE TRANSFERASE-RELATED"/>
    <property type="match status" value="1"/>
</dbReference>
<dbReference type="InterPro" id="IPR001173">
    <property type="entry name" value="Glyco_trans_2-like"/>
</dbReference>
<reference evidence="2" key="1">
    <citation type="journal article" date="2014" name="DNA Res.">
        <title>A complete view of the genetic diversity of the Escherichia coli O-antigen biosynthesis gene cluster.</title>
        <authorList>
            <person name="Iguchi A."/>
            <person name="Iyoda S."/>
            <person name="Kikuchi T."/>
            <person name="Ogura Y."/>
            <person name="Katsura K."/>
            <person name="Ohnishi M."/>
            <person name="Hayashi T."/>
            <person name="Thomson N.R."/>
        </authorList>
    </citation>
    <scope>NUCLEOTIDE SEQUENCE</scope>
    <source>
        <strain evidence="2">H68</strain>
    </source>
</reference>
<organism evidence="2">
    <name type="scientific">Escherichia coli</name>
    <dbReference type="NCBI Taxonomy" id="562"/>
    <lineage>
        <taxon>Bacteria</taxon>
        <taxon>Pseudomonadati</taxon>
        <taxon>Pseudomonadota</taxon>
        <taxon>Gammaproteobacteria</taxon>
        <taxon>Enterobacterales</taxon>
        <taxon>Enterobacteriaceae</taxon>
        <taxon>Escherichia</taxon>
    </lineage>
</organism>
<keyword evidence="2" id="KW-0808">Transferase</keyword>